<dbReference type="SMART" id="SM01069">
    <property type="entry name" value="CDC37_C"/>
    <property type="match status" value="1"/>
</dbReference>
<dbReference type="PANTHER" id="PTHR12800:SF4">
    <property type="entry name" value="HSP90 CO-CHAPERONE CDC37"/>
    <property type="match status" value="1"/>
</dbReference>
<dbReference type="Proteomes" id="UP000593567">
    <property type="component" value="Unassembled WGS sequence"/>
</dbReference>
<dbReference type="InterPro" id="IPR004918">
    <property type="entry name" value="Cdc37"/>
</dbReference>
<keyword evidence="3" id="KW-0963">Cytoplasm</keyword>
<evidence type="ECO:0000256" key="3">
    <source>
        <dbReference type="ARBA" id="ARBA00022490"/>
    </source>
</evidence>
<evidence type="ECO:0000256" key="4">
    <source>
        <dbReference type="SAM" id="MobiDB-lite"/>
    </source>
</evidence>
<dbReference type="PANTHER" id="PTHR12800">
    <property type="entry name" value="CDC37-RELATED"/>
    <property type="match status" value="1"/>
</dbReference>
<dbReference type="GO" id="GO:0051082">
    <property type="term" value="F:unfolded protein binding"/>
    <property type="evidence" value="ECO:0007669"/>
    <property type="project" value="TreeGrafter"/>
</dbReference>
<comment type="caution">
    <text evidence="7">The sequence shown here is derived from an EMBL/GenBank/DDBJ whole genome shotgun (WGS) entry which is preliminary data.</text>
</comment>
<dbReference type="AlphaFoldDB" id="A0A7J7JMA0"/>
<gene>
    <name evidence="7" type="ORF">EB796_015181</name>
</gene>
<name>A0A7J7JMA0_BUGNE</name>
<evidence type="ECO:0000259" key="5">
    <source>
        <dbReference type="SMART" id="SM01069"/>
    </source>
</evidence>
<dbReference type="Gene3D" id="6.10.140.250">
    <property type="match status" value="1"/>
</dbReference>
<dbReference type="Pfam" id="PF08564">
    <property type="entry name" value="CDC37_C"/>
    <property type="match status" value="1"/>
</dbReference>
<protein>
    <submittedName>
        <fullName evidence="7">CDC37</fullName>
    </submittedName>
</protein>
<comment type="subcellular location">
    <subcellularLocation>
        <location evidence="1">Cytoplasm</location>
    </subcellularLocation>
</comment>
<feature type="compositionally biased region" description="Acidic residues" evidence="4">
    <location>
        <begin position="135"/>
        <end position="147"/>
    </location>
</feature>
<dbReference type="EMBL" id="VXIV02002262">
    <property type="protein sequence ID" value="KAF6026518.1"/>
    <property type="molecule type" value="Genomic_DNA"/>
</dbReference>
<dbReference type="Gene3D" id="1.20.58.610">
    <property type="entry name" value="Cdc37, Hsp90 binding domain"/>
    <property type="match status" value="1"/>
</dbReference>
<evidence type="ECO:0000256" key="2">
    <source>
        <dbReference type="ARBA" id="ARBA00006222"/>
    </source>
</evidence>
<dbReference type="InterPro" id="IPR038189">
    <property type="entry name" value="Cdc37_Hsp90-bd_sf"/>
</dbReference>
<proteinExistence type="inferred from homology"/>
<evidence type="ECO:0000313" key="8">
    <source>
        <dbReference type="Proteomes" id="UP000593567"/>
    </source>
</evidence>
<dbReference type="GO" id="GO:0050821">
    <property type="term" value="P:protein stabilization"/>
    <property type="evidence" value="ECO:0007669"/>
    <property type="project" value="TreeGrafter"/>
</dbReference>
<feature type="region of interest" description="Disordered" evidence="4">
    <location>
        <begin position="125"/>
        <end position="164"/>
    </location>
</feature>
<accession>A0A7J7JMA0</accession>
<keyword evidence="8" id="KW-1185">Reference proteome</keyword>
<evidence type="ECO:0000313" key="7">
    <source>
        <dbReference type="EMBL" id="KAF6026518.1"/>
    </source>
</evidence>
<feature type="domain" description="Cdc37 Hsp90 binding" evidence="6">
    <location>
        <begin position="1"/>
        <end position="67"/>
    </location>
</feature>
<dbReference type="InterPro" id="IPR013873">
    <property type="entry name" value="Cdc37_C"/>
</dbReference>
<reference evidence="7" key="1">
    <citation type="submission" date="2020-06" db="EMBL/GenBank/DDBJ databases">
        <title>Draft genome of Bugula neritina, a colonial animal packing powerful symbionts and potential medicines.</title>
        <authorList>
            <person name="Rayko M."/>
        </authorList>
    </citation>
    <scope>NUCLEOTIDE SEQUENCE [LARGE SCALE GENOMIC DNA]</scope>
    <source>
        <strain evidence="7">Kwan_BN1</strain>
    </source>
</reference>
<evidence type="ECO:0000256" key="1">
    <source>
        <dbReference type="ARBA" id="ARBA00004496"/>
    </source>
</evidence>
<dbReference type="GO" id="GO:0006457">
    <property type="term" value="P:protein folding"/>
    <property type="evidence" value="ECO:0007669"/>
    <property type="project" value="TreeGrafter"/>
</dbReference>
<feature type="domain" description="Cdc37 C-terminal" evidence="5">
    <location>
        <begin position="71"/>
        <end position="158"/>
    </location>
</feature>
<dbReference type="GO" id="GO:0051087">
    <property type="term" value="F:protein-folding chaperone binding"/>
    <property type="evidence" value="ECO:0007669"/>
    <property type="project" value="TreeGrafter"/>
</dbReference>
<dbReference type="GO" id="GO:0031072">
    <property type="term" value="F:heat shock protein binding"/>
    <property type="evidence" value="ECO:0007669"/>
    <property type="project" value="TreeGrafter"/>
</dbReference>
<dbReference type="InterPro" id="IPR013874">
    <property type="entry name" value="Cdc37_Hsp90-bd"/>
</dbReference>
<evidence type="ECO:0000259" key="6">
    <source>
        <dbReference type="SMART" id="SM01070"/>
    </source>
</evidence>
<dbReference type="OrthoDB" id="440202at2759"/>
<feature type="compositionally biased region" description="Polar residues" evidence="4">
    <location>
        <begin position="155"/>
        <end position="164"/>
    </location>
</feature>
<sequence length="164" mass="18560">MQFILELSKSLKVDPRACIKAFFTRIKQAEKQYLDAFNDELESFKQRVRERAEIRLETARKEVEEEERQARLGPGGLDPIEVMESLPKEMQACFESKDIGMLQEVVAKMDPKDAEYHIKRCIDSGMWVPGGGAEQEGDPENSEEQEEGAAGGSEPTYSTLENVD</sequence>
<comment type="similarity">
    <text evidence="2">Belongs to the CDC37 family.</text>
</comment>
<dbReference type="GO" id="GO:0005737">
    <property type="term" value="C:cytoplasm"/>
    <property type="evidence" value="ECO:0007669"/>
    <property type="project" value="UniProtKB-SubCell"/>
</dbReference>
<organism evidence="7 8">
    <name type="scientific">Bugula neritina</name>
    <name type="common">Brown bryozoan</name>
    <name type="synonym">Sertularia neritina</name>
    <dbReference type="NCBI Taxonomy" id="10212"/>
    <lineage>
        <taxon>Eukaryota</taxon>
        <taxon>Metazoa</taxon>
        <taxon>Spiralia</taxon>
        <taxon>Lophotrochozoa</taxon>
        <taxon>Bryozoa</taxon>
        <taxon>Gymnolaemata</taxon>
        <taxon>Cheilostomatida</taxon>
        <taxon>Flustrina</taxon>
        <taxon>Buguloidea</taxon>
        <taxon>Bugulidae</taxon>
        <taxon>Bugula</taxon>
    </lineage>
</organism>
<dbReference type="SMART" id="SM01070">
    <property type="entry name" value="CDC37_M"/>
    <property type="match status" value="1"/>
</dbReference>
<dbReference type="SUPFAM" id="SSF101391">
    <property type="entry name" value="Hsp90 co-chaperone CDC37"/>
    <property type="match status" value="1"/>
</dbReference>